<evidence type="ECO:0000256" key="1">
    <source>
        <dbReference type="SAM" id="MobiDB-lite"/>
    </source>
</evidence>
<dbReference type="Proteomes" id="UP000380867">
    <property type="component" value="Unassembled WGS sequence"/>
</dbReference>
<reference evidence="4" key="1">
    <citation type="submission" date="2019-09" db="EMBL/GenBank/DDBJ databases">
        <authorList>
            <person name="Li J."/>
        </authorList>
    </citation>
    <scope>NUCLEOTIDE SEQUENCE [LARGE SCALE GENOMIC DNA]</scope>
    <source>
        <strain evidence="4">JCM 14732</strain>
    </source>
</reference>
<organism evidence="4 5">
    <name type="scientific">Aeromicrobium ginsengisoli</name>
    <dbReference type="NCBI Taxonomy" id="363867"/>
    <lineage>
        <taxon>Bacteria</taxon>
        <taxon>Bacillati</taxon>
        <taxon>Actinomycetota</taxon>
        <taxon>Actinomycetes</taxon>
        <taxon>Propionibacteriales</taxon>
        <taxon>Nocardioidaceae</taxon>
        <taxon>Aeromicrobium</taxon>
    </lineage>
</organism>
<feature type="compositionally biased region" description="Basic and acidic residues" evidence="1">
    <location>
        <begin position="82"/>
        <end position="92"/>
    </location>
</feature>
<feature type="transmembrane region" description="Helical" evidence="2">
    <location>
        <begin position="439"/>
        <end position="459"/>
    </location>
</feature>
<feature type="signal peptide" evidence="3">
    <location>
        <begin position="1"/>
        <end position="23"/>
    </location>
</feature>
<evidence type="ECO:0000313" key="5">
    <source>
        <dbReference type="Proteomes" id="UP000380867"/>
    </source>
</evidence>
<comment type="caution">
    <text evidence="4">The sequence shown here is derived from an EMBL/GenBank/DDBJ whole genome shotgun (WGS) entry which is preliminary data.</text>
</comment>
<dbReference type="EMBL" id="SDPQ02000001">
    <property type="protein sequence ID" value="KAA1400103.1"/>
    <property type="molecule type" value="Genomic_DNA"/>
</dbReference>
<accession>A0A5M4FK13</accession>
<evidence type="ECO:0000256" key="2">
    <source>
        <dbReference type="SAM" id="Phobius"/>
    </source>
</evidence>
<sequence>MKKILIVLAMIAASVFLAQPAVADEGDAPAEAAVETTADTTTESAPDTAEPEQQAPAETTPPAAESKPEPVVNDEPAPPARDANKPAPKPDDTTSGNAPNDDVDSAAAVAAAVDLDAKVTICHVPPGNPANAHAISVSYNSIVKGEGHGKNNAAHASDWIPSFEYLDGDTIVVYPGRNTNEANPCDDEEPLIEVGTEDPTLAGPTCLADGKVNLPTTDGVTYTVTPANAPGEVDVDATANAGYIIDDQATIHWDFTVLPKLSADNPQCVITDGKKVVVCKYVGAPPGTPDHIIVVNESALGDGFQGVFPYAFGDAQDSIAIRYAVGNEQPGDEELVNCPTFPTEITAEAPIADPATCDEDGSLVLPETDHVTYTTEPVFDGPGDYTITASVTDEEFVLTGQTVFEVTVGGKLPTADCVTPDDDTEPAKEDDLLPDTGGLPLWILLLAGPMTAAGLIILMRREPVSHASSSGRMPSYSLILPPVKKPARITRAHATTEHIGFMKAVSQVVAAIGSFFRGGRR</sequence>
<protein>
    <recommendedName>
        <fullName evidence="6">LPXTG cell wall anchor domain-containing protein</fullName>
    </recommendedName>
</protein>
<feature type="compositionally biased region" description="Low complexity" evidence="1">
    <location>
        <begin position="29"/>
        <end position="65"/>
    </location>
</feature>
<feature type="chain" id="PRO_5024318408" description="LPXTG cell wall anchor domain-containing protein" evidence="3">
    <location>
        <begin position="24"/>
        <end position="521"/>
    </location>
</feature>
<dbReference type="OrthoDB" id="3740575at2"/>
<keyword evidence="2" id="KW-1133">Transmembrane helix</keyword>
<evidence type="ECO:0008006" key="6">
    <source>
        <dbReference type="Google" id="ProtNLM"/>
    </source>
</evidence>
<name>A0A5M4FK13_9ACTN</name>
<feature type="region of interest" description="Disordered" evidence="1">
    <location>
        <begin position="26"/>
        <end position="102"/>
    </location>
</feature>
<keyword evidence="2" id="KW-0472">Membrane</keyword>
<dbReference type="AlphaFoldDB" id="A0A5M4FK13"/>
<keyword evidence="5" id="KW-1185">Reference proteome</keyword>
<keyword evidence="3" id="KW-0732">Signal</keyword>
<evidence type="ECO:0000256" key="3">
    <source>
        <dbReference type="SAM" id="SignalP"/>
    </source>
</evidence>
<dbReference type="RefSeq" id="WP_149688206.1">
    <property type="nucleotide sequence ID" value="NZ_SDPQ02000001.1"/>
</dbReference>
<evidence type="ECO:0000313" key="4">
    <source>
        <dbReference type="EMBL" id="KAA1400103.1"/>
    </source>
</evidence>
<gene>
    <name evidence="4" type="ORF">ESP70_005010</name>
</gene>
<keyword evidence="2" id="KW-0812">Transmembrane</keyword>
<proteinExistence type="predicted"/>